<comment type="caution">
    <text evidence="7">The sequence shown here is derived from an EMBL/GenBank/DDBJ whole genome shotgun (WGS) entry which is preliminary data.</text>
</comment>
<dbReference type="SUPFAM" id="SSF53335">
    <property type="entry name" value="S-adenosyl-L-methionine-dependent methyltransferases"/>
    <property type="match status" value="1"/>
</dbReference>
<protein>
    <recommendedName>
        <fullName evidence="1">site-specific DNA-methyltransferase (adenine-specific)</fullName>
        <ecNumber evidence="1">2.1.1.72</ecNumber>
    </recommendedName>
</protein>
<dbReference type="EMBL" id="JAHDYS010000002">
    <property type="protein sequence ID" value="MBT1070705.1"/>
    <property type="molecule type" value="Genomic_DNA"/>
</dbReference>
<dbReference type="PANTHER" id="PTHR33841">
    <property type="entry name" value="DNA METHYLTRANSFERASE YEEA-RELATED"/>
    <property type="match status" value="1"/>
</dbReference>
<evidence type="ECO:0000259" key="6">
    <source>
        <dbReference type="Pfam" id="PF07669"/>
    </source>
</evidence>
<feature type="domain" description="Type II methyltransferase M.TaqI-like" evidence="6">
    <location>
        <begin position="556"/>
        <end position="790"/>
    </location>
</feature>
<evidence type="ECO:0000256" key="1">
    <source>
        <dbReference type="ARBA" id="ARBA00011900"/>
    </source>
</evidence>
<keyword evidence="3" id="KW-0808">Transferase</keyword>
<evidence type="ECO:0000256" key="3">
    <source>
        <dbReference type="ARBA" id="ARBA00022679"/>
    </source>
</evidence>
<name>A0ABS5U4X5_9BACT</name>
<gene>
    <name evidence="7" type="ORF">KJB30_02810</name>
</gene>
<dbReference type="InterPro" id="IPR050953">
    <property type="entry name" value="N4_N6_ade-DNA_methylase"/>
</dbReference>
<dbReference type="PANTHER" id="PTHR33841:SF1">
    <property type="entry name" value="DNA METHYLTRANSFERASE A"/>
    <property type="match status" value="1"/>
</dbReference>
<proteinExistence type="predicted"/>
<evidence type="ECO:0000313" key="8">
    <source>
        <dbReference type="Proteomes" id="UP000784128"/>
    </source>
</evidence>
<evidence type="ECO:0000256" key="4">
    <source>
        <dbReference type="ARBA" id="ARBA00022691"/>
    </source>
</evidence>
<dbReference type="Gene3D" id="3.40.50.150">
    <property type="entry name" value="Vaccinia Virus protein VP39"/>
    <property type="match status" value="2"/>
</dbReference>
<dbReference type="Pfam" id="PF07669">
    <property type="entry name" value="Eco57I"/>
    <property type="match status" value="1"/>
</dbReference>
<dbReference type="EC" id="2.1.1.72" evidence="1"/>
<reference evidence="7 8" key="1">
    <citation type="submission" date="2021-05" db="EMBL/GenBank/DDBJ databases">
        <title>The draft genome of Geobacter chapellei DSM 13688.</title>
        <authorList>
            <person name="Xu Z."/>
            <person name="Masuda Y."/>
            <person name="Itoh H."/>
            <person name="Senoo K."/>
        </authorList>
    </citation>
    <scope>NUCLEOTIDE SEQUENCE [LARGE SCALE GENOMIC DNA]</scope>
    <source>
        <strain evidence="7 8">DSM 13688</strain>
    </source>
</reference>
<evidence type="ECO:0000256" key="5">
    <source>
        <dbReference type="ARBA" id="ARBA00047942"/>
    </source>
</evidence>
<organism evidence="7 8">
    <name type="scientific">Pelotalea chapellei</name>
    <dbReference type="NCBI Taxonomy" id="44671"/>
    <lineage>
        <taxon>Bacteria</taxon>
        <taxon>Pseudomonadati</taxon>
        <taxon>Thermodesulfobacteriota</taxon>
        <taxon>Desulfuromonadia</taxon>
        <taxon>Geobacterales</taxon>
        <taxon>Geobacteraceae</taxon>
        <taxon>Pelotalea</taxon>
    </lineage>
</organism>
<evidence type="ECO:0000313" key="7">
    <source>
        <dbReference type="EMBL" id="MBT1070705.1"/>
    </source>
</evidence>
<comment type="catalytic activity">
    <reaction evidence="5">
        <text>a 2'-deoxyadenosine in DNA + S-adenosyl-L-methionine = an N(6)-methyl-2'-deoxyadenosine in DNA + S-adenosyl-L-homocysteine + H(+)</text>
        <dbReference type="Rhea" id="RHEA:15197"/>
        <dbReference type="Rhea" id="RHEA-COMP:12418"/>
        <dbReference type="Rhea" id="RHEA-COMP:12419"/>
        <dbReference type="ChEBI" id="CHEBI:15378"/>
        <dbReference type="ChEBI" id="CHEBI:57856"/>
        <dbReference type="ChEBI" id="CHEBI:59789"/>
        <dbReference type="ChEBI" id="CHEBI:90615"/>
        <dbReference type="ChEBI" id="CHEBI:90616"/>
        <dbReference type="EC" id="2.1.1.72"/>
    </reaction>
</comment>
<keyword evidence="2 7" id="KW-0489">Methyltransferase</keyword>
<dbReference type="Proteomes" id="UP000784128">
    <property type="component" value="Unassembled WGS sequence"/>
</dbReference>
<dbReference type="PRINTS" id="PR00507">
    <property type="entry name" value="N12N6MTFRASE"/>
</dbReference>
<dbReference type="GO" id="GO:0008168">
    <property type="term" value="F:methyltransferase activity"/>
    <property type="evidence" value="ECO:0007669"/>
    <property type="project" value="UniProtKB-KW"/>
</dbReference>
<dbReference type="InterPro" id="IPR011639">
    <property type="entry name" value="MethylTrfase_TaqI-like_dom"/>
</dbReference>
<evidence type="ECO:0000256" key="2">
    <source>
        <dbReference type="ARBA" id="ARBA00022603"/>
    </source>
</evidence>
<keyword evidence="4" id="KW-0949">S-adenosyl-L-methionine</keyword>
<dbReference type="GO" id="GO:0032259">
    <property type="term" value="P:methylation"/>
    <property type="evidence" value="ECO:0007669"/>
    <property type="project" value="UniProtKB-KW"/>
</dbReference>
<sequence length="1422" mass="160790">MARKNHDSFIYGSMHLEGALFVPDLLEKVALGEQSFQADADYQIPKGLKQHDEYGRAFQIAQAQWKSFSAQRERQDVDAVTITRSFVQEMFRDAFGYSDLQPSAIIEINGRRYPVPFMAAGRVPVFVAPHNLGLDDTDTRFAVEGSGSRKKSVFQLAQEFLNASAECTWALVSNGLQLRLLRDAATLTRPSYLEFDLESILSDVRYPDFAALWRIVHFSRAGQAGTSGNSCIWEQWRQEGQAQGTRVREGLRRGVTSALMALGEGFLRHNENEPLRQSLQDGSFTKDEFYQQLLRLVYRLIFLFTVEERELLHLSDETPQRVKARKAYADGYSLRRLRTRALRRAGFDLHDDLWQAQLIVFRCLVKGESRLALPPLGGLFAPAQCGTLDTCGLDNQAFLTAIRHLRWSQIDRAMAPVDYRNMGPEELGSVYESLLELVPDVDLHARKFTFINLSDEASTAGNARKTSGSYYTPDSLVQELIKSALEPVIEQRLAAQPENPTRALLTTTIIDPACGSGHFLLAAARRLAERLAQYQAVDGAVKTSDYRHALREVIAHCIFGVDRNPLALELARTALWLEGFEPGRPLSFLDHHLVCGDALLGVTDLKQMAAGIPDGAYKPLSGDDKTVCKALMQLNKAGRKSIRTRKHGPELFSPQEWQDSLAQLDKLEAMPDETPEEVAAKEAAYELFLKQAGDNNLAHSADLFMGAFLIVKSDKVSPETVPTSETLGIELYGGHSDSSHDVRLKTARTHCRQARVLHWPLVFPQVFARGGFDCVLGNPPWERIKLQEEEFFATRHPDVATAKNKSERGQRIQWLSEGMLAKHLYPELLHNEQQGLLEQRLYDEFITGRRTAEAASLYAHLDGNDGGRYPLTGVGDVNTYALFAETISQIVSKDGRAGFIVPTGIATDDSTKAYFADIALHSKLVSLYDFENREEIFKGVHRSYKFCLITLGVTSSSDFAFYLSQTSQLTDQNRRFSLGRDDFRLINPNTSTCPIFRSKKDAELTKKIYTKIPVLIRDATDKNPEINPFSIRFNTMFHMSNDSHLFADYDGGEHLPLYEAKMIHQFDHRWASYVVTDGGKEEVKDVEFIDKQNPDFVIRPRYWVKEREVLARIARVPRAVSQAYVAGDGKGLLYAIANWVESCRGDDLLIESFHESRNALIKIAGDIFAALPLDPKDWRDLKIKADVLSISPLQEAEINFLRESHDIWLATDQIMDVRSPKWLMGFRNICRTTDERTFIASLLPRVGVGHSMPLVSSGTNARLFACLLCNFLALPFDYIVRQKVGGTNMTFGYIKQFPVLNPDKYSEKSIEFIVSRVLELTYTSRDLKFWAKDLGFSGEPFIFNPDRRDQLRAELDAYFARLYGLTRDELRYILDPAEVEGPDYPSETFRVLKNNEEKAFGEYRTQRLVLAAWDALERGELH</sequence>
<keyword evidence="8" id="KW-1185">Reference proteome</keyword>
<dbReference type="RefSeq" id="WP_214296418.1">
    <property type="nucleotide sequence ID" value="NZ_JAHDYS010000002.1"/>
</dbReference>
<accession>A0ABS5U4X5</accession>
<dbReference type="InterPro" id="IPR029063">
    <property type="entry name" value="SAM-dependent_MTases_sf"/>
</dbReference>